<evidence type="ECO:0000313" key="2">
    <source>
        <dbReference type="EMBL" id="CAA2620373.1"/>
    </source>
</evidence>
<feature type="region of interest" description="Disordered" evidence="1">
    <location>
        <begin position="219"/>
        <end position="251"/>
    </location>
</feature>
<feature type="region of interest" description="Disordered" evidence="1">
    <location>
        <begin position="138"/>
        <end position="159"/>
    </location>
</feature>
<dbReference type="AlphaFoldDB" id="A0A7I8IQP4"/>
<dbReference type="EMBL" id="LR743592">
    <property type="protein sequence ID" value="CAA2620373.1"/>
    <property type="molecule type" value="Genomic_DNA"/>
</dbReference>
<accession>A0A7I8IQP4</accession>
<keyword evidence="3" id="KW-1185">Reference proteome</keyword>
<name>A0A7I8IQP4_SPIIN</name>
<organism evidence="2">
    <name type="scientific">Spirodela intermedia</name>
    <name type="common">Intermediate duckweed</name>
    <dbReference type="NCBI Taxonomy" id="51605"/>
    <lineage>
        <taxon>Eukaryota</taxon>
        <taxon>Viridiplantae</taxon>
        <taxon>Streptophyta</taxon>
        <taxon>Embryophyta</taxon>
        <taxon>Tracheophyta</taxon>
        <taxon>Spermatophyta</taxon>
        <taxon>Magnoliopsida</taxon>
        <taxon>Liliopsida</taxon>
        <taxon>Araceae</taxon>
        <taxon>Lemnoideae</taxon>
        <taxon>Spirodela</taxon>
    </lineage>
</organism>
<protein>
    <submittedName>
        <fullName evidence="2">Uncharacterized protein</fullName>
    </submittedName>
</protein>
<reference evidence="2 3" key="1">
    <citation type="submission" date="2019-12" db="EMBL/GenBank/DDBJ databases">
        <authorList>
            <person name="Scholz U."/>
            <person name="Mascher M."/>
            <person name="Fiebig A."/>
        </authorList>
    </citation>
    <scope>NUCLEOTIDE SEQUENCE</scope>
</reference>
<proteinExistence type="predicted"/>
<dbReference type="PANTHER" id="PTHR37076">
    <property type="entry name" value="HISTONE-LYSINE N-METHYLTRANSFERASE, H3 LYSINE-79 SPECIFIC-LIKE-RELATED"/>
    <property type="match status" value="1"/>
</dbReference>
<gene>
    <name evidence="2" type="ORF">SI7747_05006542</name>
</gene>
<feature type="compositionally biased region" description="Acidic residues" evidence="1">
    <location>
        <begin position="148"/>
        <end position="159"/>
    </location>
</feature>
<evidence type="ECO:0000313" key="3">
    <source>
        <dbReference type="Proteomes" id="UP001189122"/>
    </source>
</evidence>
<dbReference type="PANTHER" id="PTHR37076:SF3">
    <property type="entry name" value="STRESS RESPONSE PROTEIN NST1-LIKE"/>
    <property type="match status" value="1"/>
</dbReference>
<dbReference type="EMBL" id="CACRZD030000005">
    <property type="protein sequence ID" value="CAA6660123.1"/>
    <property type="molecule type" value="Genomic_DNA"/>
</dbReference>
<evidence type="ECO:0000256" key="1">
    <source>
        <dbReference type="SAM" id="MobiDB-lite"/>
    </source>
</evidence>
<feature type="compositionally biased region" description="Basic and acidic residues" evidence="1">
    <location>
        <begin position="220"/>
        <end position="251"/>
    </location>
</feature>
<dbReference type="Proteomes" id="UP001189122">
    <property type="component" value="Unassembled WGS sequence"/>
</dbReference>
<sequence>MKRKKWTEEEEAALIREYSELAGSGALARLKTRERKFQPIADRVNALHHLRDPVSFPFRWSWRDVSIKIQNMRHQYLGVKQKIRLPPPLPSSSSASTSGCCFDWSSGEHHWSNFLHYRQVFGDMDLDCVPSTSAVGAVKANSGAGGEGEGEEEEEDEDDAYDDVVMEGFVNDEGEVAGSCLRLSVAGEVKSGSRFGGGGDGSVGLSAAKSLVELGQASLNREEKRRERDRKREEDREVAAQCKREREHQREMDETAAMHERRWRWSEEQKDWWRRREQRWEEEEMEWRERVLGMQMEHEKHVMQMHLDSCQAQTQMLGFLVRLVSQFLGSAGGVMQAWGGCLTKCCTTFSSSSSSITGSRILQAWAGTMGRATPALQDTTCKFST</sequence>